<dbReference type="Proteomes" id="UP000625711">
    <property type="component" value="Unassembled WGS sequence"/>
</dbReference>
<dbReference type="AlphaFoldDB" id="A0A834I7I3"/>
<feature type="non-terminal residue" evidence="1">
    <location>
        <position position="1"/>
    </location>
</feature>
<gene>
    <name evidence="1" type="ORF">GWI33_011765</name>
</gene>
<keyword evidence="2" id="KW-1185">Reference proteome</keyword>
<evidence type="ECO:0000313" key="1">
    <source>
        <dbReference type="EMBL" id="KAF7275424.1"/>
    </source>
</evidence>
<dbReference type="EMBL" id="JAACXV010010510">
    <property type="protein sequence ID" value="KAF7275424.1"/>
    <property type="molecule type" value="Genomic_DNA"/>
</dbReference>
<evidence type="ECO:0000313" key="2">
    <source>
        <dbReference type="Proteomes" id="UP000625711"/>
    </source>
</evidence>
<name>A0A834I7I3_RHYFE</name>
<protein>
    <submittedName>
        <fullName evidence="1">Uncharacterized protein</fullName>
    </submittedName>
</protein>
<organism evidence="1 2">
    <name type="scientific">Rhynchophorus ferrugineus</name>
    <name type="common">Red palm weevil</name>
    <name type="synonym">Curculio ferrugineus</name>
    <dbReference type="NCBI Taxonomy" id="354439"/>
    <lineage>
        <taxon>Eukaryota</taxon>
        <taxon>Metazoa</taxon>
        <taxon>Ecdysozoa</taxon>
        <taxon>Arthropoda</taxon>
        <taxon>Hexapoda</taxon>
        <taxon>Insecta</taxon>
        <taxon>Pterygota</taxon>
        <taxon>Neoptera</taxon>
        <taxon>Endopterygota</taxon>
        <taxon>Coleoptera</taxon>
        <taxon>Polyphaga</taxon>
        <taxon>Cucujiformia</taxon>
        <taxon>Curculionidae</taxon>
        <taxon>Dryophthorinae</taxon>
        <taxon>Rhynchophorus</taxon>
    </lineage>
</organism>
<comment type="caution">
    <text evidence="1">The sequence shown here is derived from an EMBL/GenBank/DDBJ whole genome shotgun (WGS) entry which is preliminary data.</text>
</comment>
<proteinExistence type="predicted"/>
<accession>A0A834I7I3</accession>
<reference evidence="1" key="1">
    <citation type="submission" date="2020-08" db="EMBL/GenBank/DDBJ databases">
        <title>Genome sequencing and assembly of the red palm weevil Rhynchophorus ferrugineus.</title>
        <authorList>
            <person name="Dias G.B."/>
            <person name="Bergman C.M."/>
            <person name="Manee M."/>
        </authorList>
    </citation>
    <scope>NUCLEOTIDE SEQUENCE</scope>
    <source>
        <strain evidence="1">AA-2017</strain>
        <tissue evidence="1">Whole larva</tissue>
    </source>
</reference>
<sequence>FPWFSIILDDVNTHQRVVCGIIFLEETLREGL</sequence>